<sequence length="48" mass="5337">MILERLPGLDGRAATEPGLLCPYQLLEHGEFLTRLQQEGGRMMTLPLA</sequence>
<organism evidence="1 2">
    <name type="scientific">Pacificimonas flava</name>
    <dbReference type="NCBI Taxonomy" id="1234595"/>
    <lineage>
        <taxon>Bacteria</taxon>
        <taxon>Pseudomonadati</taxon>
        <taxon>Pseudomonadota</taxon>
        <taxon>Alphaproteobacteria</taxon>
        <taxon>Sphingomonadales</taxon>
        <taxon>Sphingosinicellaceae</taxon>
        <taxon>Pacificimonas</taxon>
    </lineage>
</organism>
<evidence type="ECO:0000313" key="2">
    <source>
        <dbReference type="Proteomes" id="UP000011717"/>
    </source>
</evidence>
<accession>M2S8W8</accession>
<protein>
    <submittedName>
        <fullName evidence="1">Uncharacterized protein</fullName>
    </submittedName>
</protein>
<proteinExistence type="predicted"/>
<dbReference type="AlphaFoldDB" id="M2S8W8"/>
<dbReference type="Proteomes" id="UP000011717">
    <property type="component" value="Unassembled WGS sequence"/>
</dbReference>
<evidence type="ECO:0000313" key="1">
    <source>
        <dbReference type="EMBL" id="EMD81810.1"/>
    </source>
</evidence>
<reference evidence="1 2" key="1">
    <citation type="journal article" date="2013" name="Genome Announc.">
        <title>Draft Genome Sequence of Strain JLT2015T, Belonging to the Family Sphingomonadaceae of the Alphaproteobacteria.</title>
        <authorList>
            <person name="Tang K."/>
            <person name="Liu K."/>
            <person name="Li S."/>
            <person name="Jiao N."/>
        </authorList>
    </citation>
    <scope>NUCLEOTIDE SEQUENCE [LARGE SCALE GENOMIC DNA]</scope>
    <source>
        <strain evidence="1 2">JLT2015</strain>
    </source>
</reference>
<keyword evidence="2" id="KW-1185">Reference proteome</keyword>
<gene>
    <name evidence="1" type="ORF">C725_2792</name>
</gene>
<dbReference type="EMBL" id="AMRV01000014">
    <property type="protein sequence ID" value="EMD81810.1"/>
    <property type="molecule type" value="Genomic_DNA"/>
</dbReference>
<name>M2S8W8_9SPHN</name>
<comment type="caution">
    <text evidence="1">The sequence shown here is derived from an EMBL/GenBank/DDBJ whole genome shotgun (WGS) entry which is preliminary data.</text>
</comment>